<dbReference type="Proteomes" id="UP001196413">
    <property type="component" value="Unassembled WGS sequence"/>
</dbReference>
<protein>
    <submittedName>
        <fullName evidence="1">Uncharacterized protein</fullName>
    </submittedName>
</protein>
<reference evidence="1" key="1">
    <citation type="submission" date="2021-06" db="EMBL/GenBank/DDBJ databases">
        <title>Parelaphostrongylus tenuis whole genome reference sequence.</title>
        <authorList>
            <person name="Garwood T.J."/>
            <person name="Larsen P.A."/>
            <person name="Fountain-Jones N.M."/>
            <person name="Garbe J.R."/>
            <person name="Macchietto M.G."/>
            <person name="Kania S.A."/>
            <person name="Gerhold R.W."/>
            <person name="Richards J.E."/>
            <person name="Wolf T.M."/>
        </authorList>
    </citation>
    <scope>NUCLEOTIDE SEQUENCE</scope>
    <source>
        <strain evidence="1">MNPRO001-30</strain>
        <tissue evidence="1">Meninges</tissue>
    </source>
</reference>
<dbReference type="AlphaFoldDB" id="A0AAD5MHT3"/>
<dbReference type="EMBL" id="JAHQIW010003476">
    <property type="protein sequence ID" value="KAJ1358802.1"/>
    <property type="molecule type" value="Genomic_DNA"/>
</dbReference>
<name>A0AAD5MHT3_PARTN</name>
<sequence>MLDRSLSFMTKVVKYLQNFVRRYGKIEAIFQQAFFDYLTEAAETTGFVPLATNISDTTQDWKAGLPSNIVDANGLTMSDNPHVSAEWFVSNGICCFACS</sequence>
<organism evidence="1 2">
    <name type="scientific">Parelaphostrongylus tenuis</name>
    <name type="common">Meningeal worm</name>
    <dbReference type="NCBI Taxonomy" id="148309"/>
    <lineage>
        <taxon>Eukaryota</taxon>
        <taxon>Metazoa</taxon>
        <taxon>Ecdysozoa</taxon>
        <taxon>Nematoda</taxon>
        <taxon>Chromadorea</taxon>
        <taxon>Rhabditida</taxon>
        <taxon>Rhabditina</taxon>
        <taxon>Rhabditomorpha</taxon>
        <taxon>Strongyloidea</taxon>
        <taxon>Metastrongylidae</taxon>
        <taxon>Parelaphostrongylus</taxon>
    </lineage>
</organism>
<proteinExistence type="predicted"/>
<accession>A0AAD5MHT3</accession>
<comment type="caution">
    <text evidence="1">The sequence shown here is derived from an EMBL/GenBank/DDBJ whole genome shotgun (WGS) entry which is preliminary data.</text>
</comment>
<keyword evidence="2" id="KW-1185">Reference proteome</keyword>
<gene>
    <name evidence="1" type="ORF">KIN20_017323</name>
</gene>
<evidence type="ECO:0000313" key="2">
    <source>
        <dbReference type="Proteomes" id="UP001196413"/>
    </source>
</evidence>
<evidence type="ECO:0000313" key="1">
    <source>
        <dbReference type="EMBL" id="KAJ1358802.1"/>
    </source>
</evidence>